<proteinExistence type="predicted"/>
<dbReference type="InterPro" id="IPR023213">
    <property type="entry name" value="CAT-like_dom_sf"/>
</dbReference>
<comment type="caution">
    <text evidence="1">The sequence shown here is derived from an EMBL/GenBank/DDBJ whole genome shotgun (WGS) entry which is preliminary data.</text>
</comment>
<evidence type="ECO:0008006" key="3">
    <source>
        <dbReference type="Google" id="ProtNLM"/>
    </source>
</evidence>
<dbReference type="Proteomes" id="UP000703269">
    <property type="component" value="Unassembled WGS sequence"/>
</dbReference>
<protein>
    <recommendedName>
        <fullName evidence="3">Condensation domain-containing protein</fullName>
    </recommendedName>
</protein>
<gene>
    <name evidence="1" type="ORF">PsYK624_067130</name>
</gene>
<keyword evidence="2" id="KW-1185">Reference proteome</keyword>
<dbReference type="EMBL" id="BPQB01000017">
    <property type="protein sequence ID" value="GJE90570.1"/>
    <property type="molecule type" value="Genomic_DNA"/>
</dbReference>
<accession>A0A9P3GAY6</accession>
<sequence length="389" mass="42762">MTNKAEALAWGEASLTVHQTSASDDDIISDITKMRLPYHLLGGHLQRFGCHLVMRPDGHHTILTHGAHAILDAHPNLYALRYVFQALVDATVLPPLETLNYGSEVANLPVDIVHLLGEEQLQAAKSEKLKIFPQLSVDQGSVGVEPQRKAIIVPAHRLCVRATIDAEQTRRLLATLKRTGFSMTVLYEAAIALNTLRRKTDLSADAQYVQNLTMIALERYFPTGYAAERHIASCMSYVSTVVPARAMSAASNSAQLRAAMETLRDQYAYYLAQPALPLANVVGAPQHDVAVSPHRPIVTNIGVVERFITPSFGGEHAEPALTLQTMLVAQRLTAAQGPVIHAWTFKDEFTVQIQALDIFDKEYLQSFLDDIISTMYSILEGDTVAEATD</sequence>
<dbReference type="PANTHER" id="PTHR42034:SF1">
    <property type="entry name" value="CONDENSATION DOMAIN-CONTAINING PROTEIN"/>
    <property type="match status" value="1"/>
</dbReference>
<dbReference type="AlphaFoldDB" id="A0A9P3GAY6"/>
<dbReference type="Gene3D" id="3.30.559.30">
    <property type="entry name" value="Nonribosomal peptide synthetase, condensation domain"/>
    <property type="match status" value="1"/>
</dbReference>
<organism evidence="1 2">
    <name type="scientific">Phanerochaete sordida</name>
    <dbReference type="NCBI Taxonomy" id="48140"/>
    <lineage>
        <taxon>Eukaryota</taxon>
        <taxon>Fungi</taxon>
        <taxon>Dikarya</taxon>
        <taxon>Basidiomycota</taxon>
        <taxon>Agaricomycotina</taxon>
        <taxon>Agaricomycetes</taxon>
        <taxon>Polyporales</taxon>
        <taxon>Phanerochaetaceae</taxon>
        <taxon>Phanerochaete</taxon>
    </lineage>
</organism>
<evidence type="ECO:0000313" key="1">
    <source>
        <dbReference type="EMBL" id="GJE90570.1"/>
    </source>
</evidence>
<dbReference type="OrthoDB" id="2548233at2759"/>
<dbReference type="PANTHER" id="PTHR42034">
    <property type="entry name" value="CHROMOSOME 7, WHOLE GENOME SHOTGUN SEQUENCE-RELATED"/>
    <property type="match status" value="1"/>
</dbReference>
<dbReference type="Gene3D" id="3.30.559.10">
    <property type="entry name" value="Chloramphenicol acetyltransferase-like domain"/>
    <property type="match status" value="1"/>
</dbReference>
<reference evidence="1 2" key="1">
    <citation type="submission" date="2021-08" db="EMBL/GenBank/DDBJ databases">
        <title>Draft Genome Sequence of Phanerochaete sordida strain YK-624.</title>
        <authorList>
            <person name="Mori T."/>
            <person name="Dohra H."/>
            <person name="Suzuki T."/>
            <person name="Kawagishi H."/>
            <person name="Hirai H."/>
        </authorList>
    </citation>
    <scope>NUCLEOTIDE SEQUENCE [LARGE SCALE GENOMIC DNA]</scope>
    <source>
        <strain evidence="1 2">YK-624</strain>
    </source>
</reference>
<evidence type="ECO:0000313" key="2">
    <source>
        <dbReference type="Proteomes" id="UP000703269"/>
    </source>
</evidence>
<name>A0A9P3GAY6_9APHY</name>